<dbReference type="Proteomes" id="UP000009319">
    <property type="component" value="Unassembled WGS sequence"/>
</dbReference>
<dbReference type="AlphaFoldDB" id="K0PYC6"/>
<evidence type="ECO:0000313" key="1">
    <source>
        <dbReference type="EMBL" id="CCM76447.1"/>
    </source>
</evidence>
<sequence>MWQSVSQMGIPSTLTPSLVQMDWRRVCEASSTSTTRTSSRVMPLGGGIIPESDLPPDASILLDRFSLHVRKGVQLLDISSLDPRAKRSRVPADIIGFGTDQLLWTSFHHSLMVRVGGNTTSHYHVANSRLHAGSR</sequence>
<dbReference type="EMBL" id="CANI01000024">
    <property type="protein sequence ID" value="CCM76447.1"/>
    <property type="molecule type" value="Genomic_DNA"/>
</dbReference>
<keyword evidence="2" id="KW-1185">Reference proteome</keyword>
<dbReference type="HOGENOM" id="CLU_1884100_0_0_5"/>
<comment type="caution">
    <text evidence="1">The sequence shown here is derived from an EMBL/GenBank/DDBJ whole genome shotgun (WGS) entry which is preliminary data.</text>
</comment>
<reference evidence="1 2" key="1">
    <citation type="journal article" date="2013" name="Genome Announc.">
        <title>Draft Genome Sequence of Rhizobium mesoamericanum STM3625, a Nitrogen-Fixing Symbiont of Mimosa pudica Isolated in French Guiana (South America).</title>
        <authorList>
            <person name="Moulin L."/>
            <person name="Mornico D."/>
            <person name="Melkonian R."/>
            <person name="Klonowska A."/>
        </authorList>
    </citation>
    <scope>NUCLEOTIDE SEQUENCE [LARGE SCALE GENOMIC DNA]</scope>
    <source>
        <strain evidence="1 2">STM3625</strain>
    </source>
</reference>
<accession>K0PYC6</accession>
<proteinExistence type="predicted"/>
<evidence type="ECO:0000313" key="2">
    <source>
        <dbReference type="Proteomes" id="UP000009319"/>
    </source>
</evidence>
<protein>
    <submittedName>
        <fullName evidence="1">Uncharacterized protein</fullName>
    </submittedName>
</protein>
<organism evidence="1 2">
    <name type="scientific">Rhizobium mesoamericanum STM3625</name>
    <dbReference type="NCBI Taxonomy" id="1211777"/>
    <lineage>
        <taxon>Bacteria</taxon>
        <taxon>Pseudomonadati</taxon>
        <taxon>Pseudomonadota</taxon>
        <taxon>Alphaproteobacteria</taxon>
        <taxon>Hyphomicrobiales</taxon>
        <taxon>Rhizobiaceae</taxon>
        <taxon>Rhizobium/Agrobacterium group</taxon>
        <taxon>Rhizobium</taxon>
    </lineage>
</organism>
<gene>
    <name evidence="1" type="ORF">BN77_3460</name>
</gene>
<name>K0PYC6_9HYPH</name>